<reference evidence="1" key="1">
    <citation type="submission" date="2024-02" db="EMBL/GenBank/DDBJ databases">
        <authorList>
            <consortium name="ELIXIR-Norway"/>
            <consortium name="Elixir Norway"/>
        </authorList>
    </citation>
    <scope>NUCLEOTIDE SEQUENCE</scope>
</reference>
<sequence length="54" mass="6640">MVVVTWWAFWYWACLIMSVEHHPHWVRFEFQFSVFRPARQQPPMGPGDHHDDDQ</sequence>
<evidence type="ECO:0000313" key="2">
    <source>
        <dbReference type="Proteomes" id="UP001497444"/>
    </source>
</evidence>
<accession>A0ABP0WWJ8</accession>
<name>A0ABP0WWJ8_9BRYO</name>
<proteinExistence type="predicted"/>
<evidence type="ECO:0000313" key="1">
    <source>
        <dbReference type="EMBL" id="CAK9271233.1"/>
    </source>
</evidence>
<gene>
    <name evidence="1" type="ORF">CSSPJE1EN1_LOCUS16711</name>
</gene>
<dbReference type="EMBL" id="OZ020099">
    <property type="protein sequence ID" value="CAK9271233.1"/>
    <property type="molecule type" value="Genomic_DNA"/>
</dbReference>
<protein>
    <submittedName>
        <fullName evidence="1">Uncharacterized protein</fullName>
    </submittedName>
</protein>
<keyword evidence="2" id="KW-1185">Reference proteome</keyword>
<dbReference type="Proteomes" id="UP001497444">
    <property type="component" value="Chromosome 4"/>
</dbReference>
<organism evidence="1 2">
    <name type="scientific">Sphagnum jensenii</name>
    <dbReference type="NCBI Taxonomy" id="128206"/>
    <lineage>
        <taxon>Eukaryota</taxon>
        <taxon>Viridiplantae</taxon>
        <taxon>Streptophyta</taxon>
        <taxon>Embryophyta</taxon>
        <taxon>Bryophyta</taxon>
        <taxon>Sphagnophytina</taxon>
        <taxon>Sphagnopsida</taxon>
        <taxon>Sphagnales</taxon>
        <taxon>Sphagnaceae</taxon>
        <taxon>Sphagnum</taxon>
    </lineage>
</organism>